<sequence>MRTVKRSDSSYLFEPIVTVSGGILGFELVKKSAHQAANKQHPHDAGSQTFHLSAEERIKNFFDAVTLACINADIFTHNNFLLSIRIDYEIASHIVNNAAMRNVLQQHNYIRLTLDAFFPEFSPEQDRPVLHALSEHGPLWLDHFGEGNTSLTLVMNEKFEHIKISQHFFWQHQGTLSFRQIIEHLQPYSQGVIIGGIESARHLEYLKGSQIQGMQGILWSAYSQEEFIQSFF</sequence>
<dbReference type="RefSeq" id="WP_112164132.1">
    <property type="nucleotide sequence ID" value="NZ_JBFUVP010000003.1"/>
</dbReference>
<evidence type="ECO:0000313" key="2">
    <source>
        <dbReference type="EMBL" id="RJT14092.1"/>
    </source>
</evidence>
<gene>
    <name evidence="2" type="ORF">D5396_08895</name>
</gene>
<proteinExistence type="predicted"/>
<dbReference type="SUPFAM" id="SSF141868">
    <property type="entry name" value="EAL domain-like"/>
    <property type="match status" value="1"/>
</dbReference>
<organism evidence="2 3">
    <name type="scientific">Rahnella inusitata</name>
    <dbReference type="NCBI Taxonomy" id="58169"/>
    <lineage>
        <taxon>Bacteria</taxon>
        <taxon>Pseudomonadati</taxon>
        <taxon>Pseudomonadota</taxon>
        <taxon>Gammaproteobacteria</taxon>
        <taxon>Enterobacterales</taxon>
        <taxon>Yersiniaceae</taxon>
        <taxon>Rahnella</taxon>
    </lineage>
</organism>
<dbReference type="InterPro" id="IPR001633">
    <property type="entry name" value="EAL_dom"/>
</dbReference>
<protein>
    <submittedName>
        <fullName evidence="2">EAL domain-containing protein</fullName>
    </submittedName>
</protein>
<dbReference type="Gene3D" id="3.20.20.450">
    <property type="entry name" value="EAL domain"/>
    <property type="match status" value="1"/>
</dbReference>
<reference evidence="2 3" key="1">
    <citation type="submission" date="2018-09" db="EMBL/GenBank/DDBJ databases">
        <authorList>
            <person name="Le Fleche-Mateos A."/>
        </authorList>
    </citation>
    <scope>NUCLEOTIDE SEQUENCE [LARGE SCALE GENOMIC DNA]</scope>
    <source>
        <strain evidence="2 3">DSM 30078</strain>
    </source>
</reference>
<evidence type="ECO:0000313" key="3">
    <source>
        <dbReference type="Proteomes" id="UP000284119"/>
    </source>
</evidence>
<dbReference type="InterPro" id="IPR035919">
    <property type="entry name" value="EAL_sf"/>
</dbReference>
<dbReference type="EMBL" id="RAHG01000003">
    <property type="protein sequence ID" value="RJT14092.1"/>
    <property type="molecule type" value="Genomic_DNA"/>
</dbReference>
<name>A0ABX9P3V9_9GAMM</name>
<keyword evidence="3" id="KW-1185">Reference proteome</keyword>
<accession>A0ABX9P3V9</accession>
<dbReference type="PROSITE" id="PS50883">
    <property type="entry name" value="EAL"/>
    <property type="match status" value="1"/>
</dbReference>
<dbReference type="Proteomes" id="UP000284119">
    <property type="component" value="Unassembled WGS sequence"/>
</dbReference>
<comment type="caution">
    <text evidence="2">The sequence shown here is derived from an EMBL/GenBank/DDBJ whole genome shotgun (WGS) entry which is preliminary data.</text>
</comment>
<evidence type="ECO:0000259" key="1">
    <source>
        <dbReference type="PROSITE" id="PS50883"/>
    </source>
</evidence>
<dbReference type="SMART" id="SM00052">
    <property type="entry name" value="EAL"/>
    <property type="match status" value="1"/>
</dbReference>
<dbReference type="Pfam" id="PF00563">
    <property type="entry name" value="EAL"/>
    <property type="match status" value="1"/>
</dbReference>
<feature type="domain" description="EAL" evidence="1">
    <location>
        <begin position="1"/>
        <end position="232"/>
    </location>
</feature>